<dbReference type="EMBL" id="CAADJE010000025">
    <property type="protein sequence ID" value="VFS74832.1"/>
    <property type="molecule type" value="Genomic_DNA"/>
</dbReference>
<name>A0A485BSJ4_RAOPL</name>
<reference evidence="1 2" key="1">
    <citation type="submission" date="2019-03" db="EMBL/GenBank/DDBJ databases">
        <authorList>
            <consortium name="Pathogen Informatics"/>
        </authorList>
    </citation>
    <scope>NUCLEOTIDE SEQUENCE [LARGE SCALE GENOMIC DNA]</scope>
    <source>
        <strain evidence="1 2">NCTC12998</strain>
    </source>
</reference>
<protein>
    <submittedName>
        <fullName evidence="1">Uncharacterized protein</fullName>
    </submittedName>
</protein>
<proteinExistence type="predicted"/>
<evidence type="ECO:0000313" key="2">
    <source>
        <dbReference type="Proteomes" id="UP000345637"/>
    </source>
</evidence>
<accession>A0A485BSJ4</accession>
<dbReference type="Proteomes" id="UP000345637">
    <property type="component" value="Unassembled WGS sequence"/>
</dbReference>
<dbReference type="AlphaFoldDB" id="A0A485BSJ4"/>
<sequence length="136" mass="14348">MLFSASLLGLFEIRLSSGASTFLATRGGKGLMGHFWQGGLRHATGHAVHGAVSRYRRLGRAGRAAAAAVGYFLRHGGGYESAVAVGCRLARPRPASAAPWTLDERPARDTRIDDAGIGRMVLGLLTVHIGRLSLSP</sequence>
<evidence type="ECO:0000313" key="1">
    <source>
        <dbReference type="EMBL" id="VFS74832.1"/>
    </source>
</evidence>
<gene>
    <name evidence="1" type="ORF">NCTC12998_04542</name>
</gene>
<organism evidence="1 2">
    <name type="scientific">Raoultella planticola</name>
    <name type="common">Klebsiella planticola</name>
    <dbReference type="NCBI Taxonomy" id="575"/>
    <lineage>
        <taxon>Bacteria</taxon>
        <taxon>Pseudomonadati</taxon>
        <taxon>Pseudomonadota</taxon>
        <taxon>Gammaproteobacteria</taxon>
        <taxon>Enterobacterales</taxon>
        <taxon>Enterobacteriaceae</taxon>
        <taxon>Klebsiella/Raoultella group</taxon>
        <taxon>Raoultella</taxon>
    </lineage>
</organism>